<dbReference type="PROSITE" id="PS50157">
    <property type="entry name" value="ZINC_FINGER_C2H2_2"/>
    <property type="match status" value="6"/>
</dbReference>
<dbReference type="FunFam" id="3.30.160.60:FF:002869">
    <property type="entry name" value="Comb gap splice variant cg14"/>
    <property type="match status" value="1"/>
</dbReference>
<feature type="domain" description="C2H2-type" evidence="6">
    <location>
        <begin position="190"/>
        <end position="219"/>
    </location>
</feature>
<keyword evidence="2" id="KW-0677">Repeat</keyword>
<proteinExistence type="predicted"/>
<evidence type="ECO:0000313" key="9">
    <source>
        <dbReference type="WBParaSite" id="ASIM_0000263701-mRNA-1"/>
    </source>
</evidence>
<reference evidence="7 8" key="2">
    <citation type="submission" date="2018-11" db="EMBL/GenBank/DDBJ databases">
        <authorList>
            <consortium name="Pathogen Informatics"/>
        </authorList>
    </citation>
    <scope>NUCLEOTIDE SEQUENCE [LARGE SCALE GENOMIC DNA]</scope>
</reference>
<evidence type="ECO:0000256" key="2">
    <source>
        <dbReference type="ARBA" id="ARBA00022737"/>
    </source>
</evidence>
<gene>
    <name evidence="7" type="ORF">ASIM_LOCUS2493</name>
</gene>
<dbReference type="SMART" id="SM00355">
    <property type="entry name" value="ZnF_C2H2"/>
    <property type="match status" value="6"/>
</dbReference>
<protein>
    <submittedName>
        <fullName evidence="9">Zinc finger protein 596 (inferred by orthology to a human protein)</fullName>
    </submittedName>
</protein>
<dbReference type="Proteomes" id="UP000267096">
    <property type="component" value="Unassembled WGS sequence"/>
</dbReference>
<accession>A0A0M3J510</accession>
<dbReference type="AlphaFoldDB" id="A0A0M3J510"/>
<keyword evidence="4" id="KW-0862">Zinc</keyword>
<dbReference type="GO" id="GO:0008270">
    <property type="term" value="F:zinc ion binding"/>
    <property type="evidence" value="ECO:0007669"/>
    <property type="project" value="UniProtKB-KW"/>
</dbReference>
<keyword evidence="3 5" id="KW-0863">Zinc-finger</keyword>
<reference evidence="9" key="1">
    <citation type="submission" date="2017-02" db="UniProtKB">
        <authorList>
            <consortium name="WormBaseParasite"/>
        </authorList>
    </citation>
    <scope>IDENTIFICATION</scope>
</reference>
<dbReference type="InterPro" id="IPR013087">
    <property type="entry name" value="Znf_C2H2_type"/>
</dbReference>
<dbReference type="GO" id="GO:0000122">
    <property type="term" value="P:negative regulation of transcription by RNA polymerase II"/>
    <property type="evidence" value="ECO:0007669"/>
    <property type="project" value="UniProtKB-ARBA"/>
</dbReference>
<sequence length="451" mass="50331">MTGEDEGMILHEDDGLIENNFVDASCLLTDDYVVGGSNDDCNNDLQLSFSSILDEADAKLTAVVESVASSAASNDNDNTLSPVKALINDNNNQENNNNGSNGCLMVNQMYEEIEGDANGTVVAMVMILRCLKIVRCEYCGVILKHPSKIQAHMRTHTGEKPFECNICGMRFTQRTPMRMHVRRHIGDTPFKCSWGCGKSFVSNAIKNAHELRIHMGEKRLLFLLFGTFFDSFCLLITKQGPPCPHLKPPRRSIPLRFQTSAEELNLFESTSGTSAEPLIGEHEVDDEEEEDGVHFNDNNFAIVHFEPPLGDIIKQQQIANKRLDEIIESVASGMNVDLPSLRSSRGKRHIAANETTSKTRRSALVAQCEECGLILKHPSKIQAHLRTHTGEKPFECGVCGWRFSTANPLRVHLRRAHTGEKPYECTWDCGRRFVTASARNEHERIVHAGIK</sequence>
<evidence type="ECO:0000259" key="6">
    <source>
        <dbReference type="PROSITE" id="PS50157"/>
    </source>
</evidence>
<evidence type="ECO:0000256" key="1">
    <source>
        <dbReference type="ARBA" id="ARBA00022723"/>
    </source>
</evidence>
<dbReference type="WBParaSite" id="ASIM_0000263701-mRNA-1">
    <property type="protein sequence ID" value="ASIM_0000263701-mRNA-1"/>
    <property type="gene ID" value="ASIM_0000263701"/>
</dbReference>
<feature type="domain" description="C2H2-type" evidence="6">
    <location>
        <begin position="366"/>
        <end position="393"/>
    </location>
</feature>
<name>A0A0M3J510_ANISI</name>
<dbReference type="SUPFAM" id="SSF57667">
    <property type="entry name" value="beta-beta-alpha zinc fingers"/>
    <property type="match status" value="4"/>
</dbReference>
<dbReference type="InterPro" id="IPR036236">
    <property type="entry name" value="Znf_C2H2_sf"/>
</dbReference>
<dbReference type="PANTHER" id="PTHR23235">
    <property type="entry name" value="KRUEPPEL-LIKE TRANSCRIPTION FACTOR"/>
    <property type="match status" value="1"/>
</dbReference>
<feature type="domain" description="C2H2-type" evidence="6">
    <location>
        <begin position="162"/>
        <end position="189"/>
    </location>
</feature>
<keyword evidence="8" id="KW-1185">Reference proteome</keyword>
<evidence type="ECO:0000313" key="7">
    <source>
        <dbReference type="EMBL" id="VDK20041.1"/>
    </source>
</evidence>
<evidence type="ECO:0000256" key="4">
    <source>
        <dbReference type="ARBA" id="ARBA00022833"/>
    </source>
</evidence>
<dbReference type="FunFam" id="3.30.160.60:FF:000446">
    <property type="entry name" value="Zinc finger protein"/>
    <property type="match status" value="1"/>
</dbReference>
<dbReference type="GO" id="GO:0005634">
    <property type="term" value="C:nucleus"/>
    <property type="evidence" value="ECO:0007669"/>
    <property type="project" value="UniProtKB-ARBA"/>
</dbReference>
<evidence type="ECO:0000256" key="3">
    <source>
        <dbReference type="ARBA" id="ARBA00022771"/>
    </source>
</evidence>
<dbReference type="Pfam" id="PF00096">
    <property type="entry name" value="zf-C2H2"/>
    <property type="match status" value="5"/>
</dbReference>
<dbReference type="OrthoDB" id="40579at2759"/>
<feature type="domain" description="C2H2-type" evidence="6">
    <location>
        <begin position="394"/>
        <end position="422"/>
    </location>
</feature>
<dbReference type="Gene3D" id="3.30.160.60">
    <property type="entry name" value="Classic Zinc Finger"/>
    <property type="match status" value="6"/>
</dbReference>
<feature type="domain" description="C2H2-type" evidence="6">
    <location>
        <begin position="423"/>
        <end position="451"/>
    </location>
</feature>
<evidence type="ECO:0000256" key="5">
    <source>
        <dbReference type="PROSITE-ProRule" id="PRU00042"/>
    </source>
</evidence>
<dbReference type="PROSITE" id="PS00028">
    <property type="entry name" value="ZINC_FINGER_C2H2_1"/>
    <property type="match status" value="6"/>
</dbReference>
<organism evidence="9">
    <name type="scientific">Anisakis simplex</name>
    <name type="common">Herring worm</name>
    <dbReference type="NCBI Taxonomy" id="6269"/>
    <lineage>
        <taxon>Eukaryota</taxon>
        <taxon>Metazoa</taxon>
        <taxon>Ecdysozoa</taxon>
        <taxon>Nematoda</taxon>
        <taxon>Chromadorea</taxon>
        <taxon>Rhabditida</taxon>
        <taxon>Spirurina</taxon>
        <taxon>Ascaridomorpha</taxon>
        <taxon>Ascaridoidea</taxon>
        <taxon>Anisakidae</taxon>
        <taxon>Anisakis</taxon>
        <taxon>Anisakis simplex complex</taxon>
    </lineage>
</organism>
<keyword evidence="1" id="KW-0479">Metal-binding</keyword>
<dbReference type="EMBL" id="UYRR01003372">
    <property type="protein sequence ID" value="VDK20041.1"/>
    <property type="molecule type" value="Genomic_DNA"/>
</dbReference>
<feature type="domain" description="C2H2-type" evidence="6">
    <location>
        <begin position="134"/>
        <end position="161"/>
    </location>
</feature>
<evidence type="ECO:0000313" key="8">
    <source>
        <dbReference type="Proteomes" id="UP000267096"/>
    </source>
</evidence>
<dbReference type="FunFam" id="3.30.160.60:FF:001049">
    <property type="entry name" value="zinc finger protein 319"/>
    <property type="match status" value="1"/>
</dbReference>